<gene>
    <name evidence="3" type="primary">LOC108564026</name>
</gene>
<dbReference type="PROSITE" id="PS01179">
    <property type="entry name" value="PID"/>
    <property type="match status" value="1"/>
</dbReference>
<dbReference type="Proteomes" id="UP000695000">
    <property type="component" value="Unplaced"/>
</dbReference>
<dbReference type="InterPro" id="IPR051133">
    <property type="entry name" value="Adapter_Engulfment-Domain"/>
</dbReference>
<dbReference type="SUPFAM" id="SSF50729">
    <property type="entry name" value="PH domain-like"/>
    <property type="match status" value="1"/>
</dbReference>
<accession>A0ABM1MUY5</accession>
<protein>
    <submittedName>
        <fullName evidence="3">Uncharacterized protein LOC108564026</fullName>
    </submittedName>
</protein>
<evidence type="ECO:0000313" key="2">
    <source>
        <dbReference type="Proteomes" id="UP000695000"/>
    </source>
</evidence>
<proteinExistence type="predicted"/>
<dbReference type="Pfam" id="PF14719">
    <property type="entry name" value="PID_2"/>
    <property type="match status" value="1"/>
</dbReference>
<reference evidence="3" key="1">
    <citation type="submission" date="2025-08" db="UniProtKB">
        <authorList>
            <consortium name="RefSeq"/>
        </authorList>
    </citation>
    <scope>IDENTIFICATION</scope>
    <source>
        <tissue evidence="3">Whole Larva</tissue>
    </source>
</reference>
<dbReference type="PANTHER" id="PTHR11232">
    <property type="entry name" value="PHOSPHOTYROSINE INTERACTION DOMAIN-CONTAINING FAMILY MEMBER"/>
    <property type="match status" value="1"/>
</dbReference>
<organism evidence="2 3">
    <name type="scientific">Nicrophorus vespilloides</name>
    <name type="common">Boreal carrion beetle</name>
    <dbReference type="NCBI Taxonomy" id="110193"/>
    <lineage>
        <taxon>Eukaryota</taxon>
        <taxon>Metazoa</taxon>
        <taxon>Ecdysozoa</taxon>
        <taxon>Arthropoda</taxon>
        <taxon>Hexapoda</taxon>
        <taxon>Insecta</taxon>
        <taxon>Pterygota</taxon>
        <taxon>Neoptera</taxon>
        <taxon>Endopterygota</taxon>
        <taxon>Coleoptera</taxon>
        <taxon>Polyphaga</taxon>
        <taxon>Staphyliniformia</taxon>
        <taxon>Silphidae</taxon>
        <taxon>Nicrophorinae</taxon>
        <taxon>Nicrophorus</taxon>
    </lineage>
</organism>
<feature type="domain" description="PID" evidence="1">
    <location>
        <begin position="19"/>
        <end position="146"/>
    </location>
</feature>
<dbReference type="InterPro" id="IPR006020">
    <property type="entry name" value="PTB/PI_dom"/>
</dbReference>
<dbReference type="RefSeq" id="XP_017778385.1">
    <property type="nucleotide sequence ID" value="XM_017922896.1"/>
</dbReference>
<name>A0ABM1MUY5_NICVS</name>
<evidence type="ECO:0000313" key="3">
    <source>
        <dbReference type="RefSeq" id="XP_017778385.1"/>
    </source>
</evidence>
<dbReference type="PANTHER" id="PTHR11232:SF57">
    <property type="entry name" value="RE46159P"/>
    <property type="match status" value="1"/>
</dbReference>
<evidence type="ECO:0000259" key="1">
    <source>
        <dbReference type="PROSITE" id="PS01179"/>
    </source>
</evidence>
<dbReference type="GeneID" id="108564026"/>
<dbReference type="Gene3D" id="2.30.29.30">
    <property type="entry name" value="Pleckstrin-homology domain (PH domain)/Phosphotyrosine-binding domain (PTB)"/>
    <property type="match status" value="1"/>
</dbReference>
<dbReference type="CDD" id="cd13160">
    <property type="entry name" value="PTB_LDLRAP_insect-like"/>
    <property type="match status" value="1"/>
</dbReference>
<dbReference type="InterPro" id="IPR011993">
    <property type="entry name" value="PH-like_dom_sf"/>
</dbReference>
<keyword evidence="2" id="KW-1185">Reference proteome</keyword>
<sequence>MEDITDAPKITANDLPMAFKVKYLGYEPAKGLWGIKHTRAPVNKMVERAKNLPANTILPQVTVKVTLEGLSFKTNVSKECIEETRNFNVDTISYGVQDLVYTRVFCIIVVKEGDLNEGLPFVCHAFACESKSQARSLTYSLAAAFQSYGLKVKASNGKLIQKKFAIDLRTPQEIQKDEVAETDA</sequence>
<dbReference type="SMART" id="SM00462">
    <property type="entry name" value="PTB"/>
    <property type="match status" value="1"/>
</dbReference>